<feature type="domain" description="DUF6594" evidence="3">
    <location>
        <begin position="178"/>
        <end position="305"/>
    </location>
</feature>
<organism evidence="4 5">
    <name type="scientific">Podospora aff. communis PSN243</name>
    <dbReference type="NCBI Taxonomy" id="3040156"/>
    <lineage>
        <taxon>Eukaryota</taxon>
        <taxon>Fungi</taxon>
        <taxon>Dikarya</taxon>
        <taxon>Ascomycota</taxon>
        <taxon>Pezizomycotina</taxon>
        <taxon>Sordariomycetes</taxon>
        <taxon>Sordariomycetidae</taxon>
        <taxon>Sordariales</taxon>
        <taxon>Podosporaceae</taxon>
        <taxon>Podospora</taxon>
    </lineage>
</organism>
<keyword evidence="5" id="KW-1185">Reference proteome</keyword>
<keyword evidence="2" id="KW-0812">Transmembrane</keyword>
<evidence type="ECO:0000256" key="1">
    <source>
        <dbReference type="SAM" id="MobiDB-lite"/>
    </source>
</evidence>
<feature type="transmembrane region" description="Helical" evidence="2">
    <location>
        <begin position="293"/>
        <end position="312"/>
    </location>
</feature>
<feature type="compositionally biased region" description="Low complexity" evidence="1">
    <location>
        <begin position="12"/>
        <end position="24"/>
    </location>
</feature>
<evidence type="ECO:0000259" key="3">
    <source>
        <dbReference type="Pfam" id="PF20237"/>
    </source>
</evidence>
<name>A0AAV9G0X2_9PEZI</name>
<accession>A0AAV9G0X2</accession>
<evidence type="ECO:0000256" key="2">
    <source>
        <dbReference type="SAM" id="Phobius"/>
    </source>
</evidence>
<keyword evidence="2" id="KW-0472">Membrane</keyword>
<dbReference type="Pfam" id="PF20237">
    <property type="entry name" value="DUF6594"/>
    <property type="match status" value="1"/>
</dbReference>
<gene>
    <name evidence="4" type="ORF">QBC34DRAFT_418444</name>
</gene>
<evidence type="ECO:0000313" key="5">
    <source>
        <dbReference type="Proteomes" id="UP001321760"/>
    </source>
</evidence>
<reference evidence="4" key="1">
    <citation type="journal article" date="2023" name="Mol. Phylogenet. Evol.">
        <title>Genome-scale phylogeny and comparative genomics of the fungal order Sordariales.</title>
        <authorList>
            <person name="Hensen N."/>
            <person name="Bonometti L."/>
            <person name="Westerberg I."/>
            <person name="Brannstrom I.O."/>
            <person name="Guillou S."/>
            <person name="Cros-Aarteil S."/>
            <person name="Calhoun S."/>
            <person name="Haridas S."/>
            <person name="Kuo A."/>
            <person name="Mondo S."/>
            <person name="Pangilinan J."/>
            <person name="Riley R."/>
            <person name="LaButti K."/>
            <person name="Andreopoulos B."/>
            <person name="Lipzen A."/>
            <person name="Chen C."/>
            <person name="Yan M."/>
            <person name="Daum C."/>
            <person name="Ng V."/>
            <person name="Clum A."/>
            <person name="Steindorff A."/>
            <person name="Ohm R.A."/>
            <person name="Martin F."/>
            <person name="Silar P."/>
            <person name="Natvig D.O."/>
            <person name="Lalanne C."/>
            <person name="Gautier V."/>
            <person name="Ament-Velasquez S.L."/>
            <person name="Kruys A."/>
            <person name="Hutchinson M.I."/>
            <person name="Powell A.J."/>
            <person name="Barry K."/>
            <person name="Miller A.N."/>
            <person name="Grigoriev I.V."/>
            <person name="Debuchy R."/>
            <person name="Gladieux P."/>
            <person name="Hiltunen Thoren M."/>
            <person name="Johannesson H."/>
        </authorList>
    </citation>
    <scope>NUCLEOTIDE SEQUENCE</scope>
    <source>
        <strain evidence="4">PSN243</strain>
    </source>
</reference>
<dbReference type="InterPro" id="IPR046529">
    <property type="entry name" value="DUF6594"/>
</dbReference>
<evidence type="ECO:0000313" key="4">
    <source>
        <dbReference type="EMBL" id="KAK4442608.1"/>
    </source>
</evidence>
<reference evidence="4" key="2">
    <citation type="submission" date="2023-05" db="EMBL/GenBank/DDBJ databases">
        <authorList>
            <consortium name="Lawrence Berkeley National Laboratory"/>
            <person name="Steindorff A."/>
            <person name="Hensen N."/>
            <person name="Bonometti L."/>
            <person name="Westerberg I."/>
            <person name="Brannstrom I.O."/>
            <person name="Guillou S."/>
            <person name="Cros-Aarteil S."/>
            <person name="Calhoun S."/>
            <person name="Haridas S."/>
            <person name="Kuo A."/>
            <person name="Mondo S."/>
            <person name="Pangilinan J."/>
            <person name="Riley R."/>
            <person name="Labutti K."/>
            <person name="Andreopoulos B."/>
            <person name="Lipzen A."/>
            <person name="Chen C."/>
            <person name="Yanf M."/>
            <person name="Daum C."/>
            <person name="Ng V."/>
            <person name="Clum A."/>
            <person name="Ohm R."/>
            <person name="Martin F."/>
            <person name="Silar P."/>
            <person name="Natvig D."/>
            <person name="Lalanne C."/>
            <person name="Gautier V."/>
            <person name="Ament-Velasquez S.L."/>
            <person name="Kruys A."/>
            <person name="Hutchinson M.I."/>
            <person name="Powell A.J."/>
            <person name="Barry K."/>
            <person name="Miller A.N."/>
            <person name="Grigoriev I.V."/>
            <person name="Debuchy R."/>
            <person name="Gladieux P."/>
            <person name="Thoren M.H."/>
            <person name="Johannesson H."/>
        </authorList>
    </citation>
    <scope>NUCLEOTIDE SEQUENCE</scope>
    <source>
        <strain evidence="4">PSN243</strain>
    </source>
</reference>
<proteinExistence type="predicted"/>
<keyword evidence="2" id="KW-1133">Transmembrane helix</keyword>
<feature type="transmembrane region" description="Helical" evidence="2">
    <location>
        <begin position="264"/>
        <end position="286"/>
    </location>
</feature>
<dbReference type="Proteomes" id="UP001321760">
    <property type="component" value="Unassembled WGS sequence"/>
</dbReference>
<comment type="caution">
    <text evidence="4">The sequence shown here is derived from an EMBL/GenBank/DDBJ whole genome shotgun (WGS) entry which is preliminary data.</text>
</comment>
<sequence length="321" mass="35830">MPRQLSDEESGSVRSSLSGRSNLSSPPPSTHPNRSIQAAASRDDTPATGTRHITFEPTQPRQREDDLDIDNPDKWVWNTYGQYLVTKVTPWAFNRKDGGKTSFEVNLAEVQRMYLVQLRIKLAHHISRWEKSGGGLTGSLSSKGKIDANEGSWEEDLHRYVQGLQDYDYMDKCSQTSRIDPFRMSGESKLDRIILDTSLGNLNAEERGLTMKTRDVRRWDKNMRAIIPSRTDNRYKRLFSRVVVSAVGAGFLIGPMWLMMLKTGLYVALISTSAFVAVFGVMMACVLDEHIHVLSSTAAYAAVLVVFVGLRGEASGEAPTP</sequence>
<dbReference type="EMBL" id="MU866011">
    <property type="protein sequence ID" value="KAK4442608.1"/>
    <property type="molecule type" value="Genomic_DNA"/>
</dbReference>
<dbReference type="AlphaFoldDB" id="A0AAV9G0X2"/>
<protein>
    <recommendedName>
        <fullName evidence="3">DUF6594 domain-containing protein</fullName>
    </recommendedName>
</protein>
<feature type="region of interest" description="Disordered" evidence="1">
    <location>
        <begin position="1"/>
        <end position="69"/>
    </location>
</feature>
<feature type="transmembrane region" description="Helical" evidence="2">
    <location>
        <begin position="238"/>
        <end position="258"/>
    </location>
</feature>